<gene>
    <name evidence="10" type="ORF">IWQ60_010586</name>
</gene>
<feature type="domain" description="Zn(2)-C6 fungal-type" evidence="9">
    <location>
        <begin position="15"/>
        <end position="44"/>
    </location>
</feature>
<dbReference type="SMART" id="SM00066">
    <property type="entry name" value="GAL4"/>
    <property type="match status" value="1"/>
</dbReference>
<dbReference type="Pfam" id="PF04082">
    <property type="entry name" value="Fungal_trans"/>
    <property type="match status" value="1"/>
</dbReference>
<dbReference type="GO" id="GO:0003677">
    <property type="term" value="F:DNA binding"/>
    <property type="evidence" value="ECO:0007669"/>
    <property type="project" value="UniProtKB-KW"/>
</dbReference>
<dbReference type="InterPro" id="IPR001138">
    <property type="entry name" value="Zn2Cys6_DnaBD"/>
</dbReference>
<evidence type="ECO:0000256" key="1">
    <source>
        <dbReference type="ARBA" id="ARBA00004123"/>
    </source>
</evidence>
<keyword evidence="4" id="KW-0805">Transcription regulation</keyword>
<evidence type="ECO:0000256" key="4">
    <source>
        <dbReference type="ARBA" id="ARBA00023015"/>
    </source>
</evidence>
<organism evidence="10 11">
    <name type="scientific">Tieghemiomyces parasiticus</name>
    <dbReference type="NCBI Taxonomy" id="78921"/>
    <lineage>
        <taxon>Eukaryota</taxon>
        <taxon>Fungi</taxon>
        <taxon>Fungi incertae sedis</taxon>
        <taxon>Zoopagomycota</taxon>
        <taxon>Kickxellomycotina</taxon>
        <taxon>Dimargaritomycetes</taxon>
        <taxon>Dimargaritales</taxon>
        <taxon>Dimargaritaceae</taxon>
        <taxon>Tieghemiomyces</taxon>
    </lineage>
</organism>
<dbReference type="GO" id="GO:0006351">
    <property type="term" value="P:DNA-templated transcription"/>
    <property type="evidence" value="ECO:0007669"/>
    <property type="project" value="InterPro"/>
</dbReference>
<evidence type="ECO:0000313" key="11">
    <source>
        <dbReference type="Proteomes" id="UP001150569"/>
    </source>
</evidence>
<keyword evidence="2" id="KW-0479">Metal-binding</keyword>
<dbReference type="InterPro" id="IPR051615">
    <property type="entry name" value="Transcr_Regulatory_Elem"/>
</dbReference>
<evidence type="ECO:0000259" key="9">
    <source>
        <dbReference type="PROSITE" id="PS50048"/>
    </source>
</evidence>
<dbReference type="PANTHER" id="PTHR31313:SF81">
    <property type="entry name" value="TY1 ENHANCER ACTIVATOR"/>
    <property type="match status" value="1"/>
</dbReference>
<feature type="region of interest" description="Disordered" evidence="8">
    <location>
        <begin position="729"/>
        <end position="790"/>
    </location>
</feature>
<keyword evidence="5" id="KW-0238">DNA-binding</keyword>
<dbReference type="PROSITE" id="PS00463">
    <property type="entry name" value="ZN2_CY6_FUNGAL_1"/>
    <property type="match status" value="1"/>
</dbReference>
<evidence type="ECO:0000256" key="6">
    <source>
        <dbReference type="ARBA" id="ARBA00023163"/>
    </source>
</evidence>
<comment type="subcellular location">
    <subcellularLocation>
        <location evidence="1">Nucleus</location>
    </subcellularLocation>
</comment>
<dbReference type="PANTHER" id="PTHR31313">
    <property type="entry name" value="TY1 ENHANCER ACTIVATOR"/>
    <property type="match status" value="1"/>
</dbReference>
<dbReference type="Pfam" id="PF00172">
    <property type="entry name" value="Zn_clus"/>
    <property type="match status" value="1"/>
</dbReference>
<dbReference type="SMART" id="SM00906">
    <property type="entry name" value="Fungal_trans"/>
    <property type="match status" value="1"/>
</dbReference>
<keyword evidence="11" id="KW-1185">Reference proteome</keyword>
<dbReference type="Proteomes" id="UP001150569">
    <property type="component" value="Unassembled WGS sequence"/>
</dbReference>
<dbReference type="GO" id="GO:0005634">
    <property type="term" value="C:nucleus"/>
    <property type="evidence" value="ECO:0007669"/>
    <property type="project" value="UniProtKB-SubCell"/>
</dbReference>
<evidence type="ECO:0000256" key="7">
    <source>
        <dbReference type="ARBA" id="ARBA00023242"/>
    </source>
</evidence>
<evidence type="ECO:0000256" key="2">
    <source>
        <dbReference type="ARBA" id="ARBA00022723"/>
    </source>
</evidence>
<dbReference type="SUPFAM" id="SSF57701">
    <property type="entry name" value="Zn2/Cys6 DNA-binding domain"/>
    <property type="match status" value="1"/>
</dbReference>
<evidence type="ECO:0000313" key="10">
    <source>
        <dbReference type="EMBL" id="KAJ1910570.1"/>
    </source>
</evidence>
<dbReference type="PROSITE" id="PS50048">
    <property type="entry name" value="ZN2_CY6_FUNGAL_2"/>
    <property type="match status" value="1"/>
</dbReference>
<dbReference type="GO" id="GO:0000981">
    <property type="term" value="F:DNA-binding transcription factor activity, RNA polymerase II-specific"/>
    <property type="evidence" value="ECO:0007669"/>
    <property type="project" value="InterPro"/>
</dbReference>
<proteinExistence type="predicted"/>
<dbReference type="InterPro" id="IPR036864">
    <property type="entry name" value="Zn2-C6_fun-type_DNA-bd_sf"/>
</dbReference>
<dbReference type="AlphaFoldDB" id="A0A9W7ZU46"/>
<keyword evidence="6" id="KW-0804">Transcription</keyword>
<dbReference type="GO" id="GO:0008270">
    <property type="term" value="F:zinc ion binding"/>
    <property type="evidence" value="ECO:0007669"/>
    <property type="project" value="InterPro"/>
</dbReference>
<feature type="compositionally biased region" description="Polar residues" evidence="8">
    <location>
        <begin position="767"/>
        <end position="790"/>
    </location>
</feature>
<dbReference type="OrthoDB" id="424974at2759"/>
<evidence type="ECO:0000256" key="5">
    <source>
        <dbReference type="ARBA" id="ARBA00023125"/>
    </source>
</evidence>
<comment type="caution">
    <text evidence="10">The sequence shown here is derived from an EMBL/GenBank/DDBJ whole genome shotgun (WGS) entry which is preliminary data.</text>
</comment>
<dbReference type="CDD" id="cd12148">
    <property type="entry name" value="fungal_TF_MHR"/>
    <property type="match status" value="1"/>
</dbReference>
<evidence type="ECO:0000256" key="3">
    <source>
        <dbReference type="ARBA" id="ARBA00022833"/>
    </source>
</evidence>
<dbReference type="InterPro" id="IPR007219">
    <property type="entry name" value="XnlR_reg_dom"/>
</dbReference>
<dbReference type="EMBL" id="JANBPT010001033">
    <property type="protein sequence ID" value="KAJ1910570.1"/>
    <property type="molecule type" value="Genomic_DNA"/>
</dbReference>
<keyword evidence="7" id="KW-0539">Nucleus</keyword>
<evidence type="ECO:0000256" key="8">
    <source>
        <dbReference type="SAM" id="MobiDB-lite"/>
    </source>
</evidence>
<keyword evidence="3" id="KW-0862">Zinc</keyword>
<protein>
    <recommendedName>
        <fullName evidence="9">Zn(2)-C6 fungal-type domain-containing protein</fullName>
    </recommendedName>
</protein>
<accession>A0A9W7ZU46</accession>
<dbReference type="Gene3D" id="4.10.240.10">
    <property type="entry name" value="Zn(2)-C6 fungal-type DNA-binding domain"/>
    <property type="match status" value="1"/>
</dbReference>
<name>A0A9W7ZU46_9FUNG</name>
<sequence length="876" mass="96334">MTDMSYPRPGAMRLACDECHRLKVKCTRGQPCERCSLRSRPCQYSIIVRKPPTTSAKRKAMEAAEAQAGLTGPSLHQLLTAHHHAGLNGPYGMDPSAAKRRAVPHLLEKMDRITERLLFVANRTPGDYTAPDTPLPFTTTPAGTPYPMAHYPMAFTSPPHSAVPTSAMLAALGDYSTANVSASFPFAVAPAAYDQSTPFPFAMAPTMHDRSASLSSESEASTSGQPPVFGHPLPATYFRFQPPVAESVPVEAPPTLDASAFAEHLPSEDSLAAILSTTDLTYKQLRALIQGSLPGLGAPFDRLFLYRFLTRLKLGIVTDFLLFSVLGIGAHFVSLDPPSPDDKPQIYRELSHHFFQRSEALLVPALEHSSLDHIMAILNLAQLAYLGEDPDKALFLLSLAFNMGLSMGLHRSEKVVYREPVNQEAGSPELLKRNLLASPDRLLNEFHARLWWELYSHEVIASVSLDKNPALPASDTSCAFPSDDATFHSVLLSYFQRPSGPFYTDPAFPTMFPLTVHNFGNSLPFIQLVIFSSIAQSHIYKRHLAPDTFEESVVRLYAIFIEWWNDVAPDTFALDALPPEPDLFRTDRRAAFKLAQTVTIHAFYHTTILCLFTLPKNCKYRMSDPILQHCQSARWEAAQGVATLLDYYQIVPPEGYHYMVPVAFVQAAYCYLDLLPGVNRTSHPLSPTMSYKYPFRGAVPEDGTPAAFEASSLDNSYPDLSTLSMSMDKDKAETDDSGASSTAAEAARQEPSPMMLPTAKSIPGPSAATTDTPAGASHTATTAEPASRTFVTEETRRLSLAIASLIDEILQSPDAESSVGVAASQLPDHPLVEVVQTVGRFVESLQYFLPVYSEIALQLKDINRRLRRVLKVYRPT</sequence>
<dbReference type="CDD" id="cd00067">
    <property type="entry name" value="GAL4"/>
    <property type="match status" value="1"/>
</dbReference>
<reference evidence="10" key="1">
    <citation type="submission" date="2022-07" db="EMBL/GenBank/DDBJ databases">
        <title>Phylogenomic reconstructions and comparative analyses of Kickxellomycotina fungi.</title>
        <authorList>
            <person name="Reynolds N.K."/>
            <person name="Stajich J.E."/>
            <person name="Barry K."/>
            <person name="Grigoriev I.V."/>
            <person name="Crous P."/>
            <person name="Smith M.E."/>
        </authorList>
    </citation>
    <scope>NUCLEOTIDE SEQUENCE</scope>
    <source>
        <strain evidence="10">RSA 861</strain>
    </source>
</reference>